<dbReference type="InterPro" id="IPR017451">
    <property type="entry name" value="F-box-assoc_interact_dom"/>
</dbReference>
<name>Q70WR0_ANTHI</name>
<dbReference type="Pfam" id="PF00646">
    <property type="entry name" value="F-box"/>
    <property type="match status" value="1"/>
</dbReference>
<proteinExistence type="predicted"/>
<dbReference type="PANTHER" id="PTHR31672">
    <property type="entry name" value="BNACNNG10540D PROTEIN"/>
    <property type="match status" value="1"/>
</dbReference>
<dbReference type="InterPro" id="IPR001810">
    <property type="entry name" value="F-box_dom"/>
</dbReference>
<accession>Q70WR0</accession>
<dbReference type="AlphaFoldDB" id="Q70WR0"/>
<feature type="domain" description="F-box associated beta-propeller type 3" evidence="2">
    <location>
        <begin position="120"/>
        <end position="331"/>
    </location>
</feature>
<dbReference type="InterPro" id="IPR013187">
    <property type="entry name" value="F-box-assoc_dom_typ3"/>
</dbReference>
<evidence type="ECO:0000259" key="1">
    <source>
        <dbReference type="Pfam" id="PF00646"/>
    </source>
</evidence>
<gene>
    <name evidence="3" type="primary">slf-S5A</name>
</gene>
<evidence type="ECO:0000259" key="2">
    <source>
        <dbReference type="Pfam" id="PF08268"/>
    </source>
</evidence>
<reference evidence="3" key="1">
    <citation type="submission" date="2002-11" db="EMBL/GenBank/DDBJ databases">
        <title>Clustering and evolution of S-locus-linked F-box(SLF) genes in Antirrhinum.</title>
        <authorList>
            <person name="Zhou J."/>
            <person name="Wang F."/>
            <person name="Ma W."/>
            <person name="Zhang Y."/>
            <person name="Han B."/>
            <person name="Xue Y."/>
        </authorList>
    </citation>
    <scope>NUCLEOTIDE SEQUENCE</scope>
</reference>
<dbReference type="InterPro" id="IPR036047">
    <property type="entry name" value="F-box-like_dom_sf"/>
</dbReference>
<dbReference type="NCBIfam" id="TIGR01640">
    <property type="entry name" value="F_box_assoc_1"/>
    <property type="match status" value="1"/>
</dbReference>
<organism evidence="3">
    <name type="scientific">Antirrhinum hispanicum</name>
    <name type="common">Snapdragon</name>
    <name type="synonym">Antirrhinum glutinosum</name>
    <dbReference type="NCBI Taxonomy" id="49039"/>
    <lineage>
        <taxon>Eukaryota</taxon>
        <taxon>Viridiplantae</taxon>
        <taxon>Streptophyta</taxon>
        <taxon>Embryophyta</taxon>
        <taxon>Tracheophyta</taxon>
        <taxon>Spermatophyta</taxon>
        <taxon>Magnoliopsida</taxon>
        <taxon>eudicotyledons</taxon>
        <taxon>Gunneridae</taxon>
        <taxon>Pentapetalae</taxon>
        <taxon>asterids</taxon>
        <taxon>lamiids</taxon>
        <taxon>Lamiales</taxon>
        <taxon>Plantaginaceae</taxon>
        <taxon>Antirrhineae</taxon>
        <taxon>Antirrhinum</taxon>
    </lineage>
</organism>
<dbReference type="EMBL" id="AJ515536">
    <property type="protein sequence ID" value="CAD56853.1"/>
    <property type="molecule type" value="Genomic_DNA"/>
</dbReference>
<dbReference type="Pfam" id="PF08268">
    <property type="entry name" value="FBA_3"/>
    <property type="match status" value="1"/>
</dbReference>
<sequence length="404" mass="46685">MKNLCQSTSSGEKMSDDQLQSKDVFIQILVQLSVRALMRFRCISKSWCALIKSSTFHLLRDRKYDNVLLVRRYLPPPEDEDCFSFYDLNSLEVKQVLPNLSIPLLKDLRFKYDHPYCPEAAYLLGPDSGLICIACIGNYYLCNPALREFKQLPPCPFVCPKGFSNEIFAEGFGCTCTNDFKIVLIRRVTLYDDYDPDLYIMVHLYTSNTNLWRTFAGDVISVKNLCNYACSELLFNGVCHWNANSTGFSSPDTILTFNIRTEVFGQLEFIPDWEEEVYGYCVSLIAIDNCLGMVRYEGWLEEPQLIDIWVMNEYGVGESWTKSFVIGPYEVICPFMFWNNDEWLLVESTEGQLVACALHTNEARRLQICGVERTLRSVIYKESLISLNQVRAQFFFQIKISYKL</sequence>
<dbReference type="PANTHER" id="PTHR31672:SF13">
    <property type="entry name" value="F-BOX PROTEIN CPR30-LIKE"/>
    <property type="match status" value="1"/>
</dbReference>
<feature type="domain" description="F-box" evidence="1">
    <location>
        <begin position="23"/>
        <end position="57"/>
    </location>
</feature>
<evidence type="ECO:0000313" key="3">
    <source>
        <dbReference type="EMBL" id="CAD56853.1"/>
    </source>
</evidence>
<dbReference type="InterPro" id="IPR050796">
    <property type="entry name" value="SCF_F-box_component"/>
</dbReference>
<dbReference type="SUPFAM" id="SSF81383">
    <property type="entry name" value="F-box domain"/>
    <property type="match status" value="1"/>
</dbReference>
<protein>
    <submittedName>
        <fullName evidence="3">S locus F-box (SLF)-S5A protein</fullName>
    </submittedName>
</protein>